<dbReference type="EnsemblPlants" id="PGSC0003DMT400055614">
    <property type="protein sequence ID" value="PGSC0003DMT400055614"/>
    <property type="gene ID" value="PGSC0003DMG400021598"/>
</dbReference>
<dbReference type="AlphaFoldDB" id="M1BY81"/>
<reference evidence="1" key="2">
    <citation type="submission" date="2015-06" db="UniProtKB">
        <authorList>
            <consortium name="EnsemblPlants"/>
        </authorList>
    </citation>
    <scope>IDENTIFICATION</scope>
    <source>
        <strain evidence="1">DM1-3 516 R44</strain>
    </source>
</reference>
<dbReference type="InParanoid" id="M1BY81"/>
<dbReference type="Gramene" id="PGSC0003DMT400055614">
    <property type="protein sequence ID" value="PGSC0003DMT400055614"/>
    <property type="gene ID" value="PGSC0003DMG400021598"/>
</dbReference>
<keyword evidence="2" id="KW-1185">Reference proteome</keyword>
<accession>M1BY81</accession>
<proteinExistence type="predicted"/>
<evidence type="ECO:0000313" key="1">
    <source>
        <dbReference type="EnsemblPlants" id="PGSC0003DMT400055614"/>
    </source>
</evidence>
<dbReference type="PaxDb" id="4113-PGSC0003DMT400055614"/>
<protein>
    <submittedName>
        <fullName evidence="1">Uncharacterized protein</fullName>
    </submittedName>
</protein>
<evidence type="ECO:0000313" key="2">
    <source>
        <dbReference type="Proteomes" id="UP000011115"/>
    </source>
</evidence>
<reference evidence="2" key="1">
    <citation type="journal article" date="2011" name="Nature">
        <title>Genome sequence and analysis of the tuber crop potato.</title>
        <authorList>
            <consortium name="The Potato Genome Sequencing Consortium"/>
        </authorList>
    </citation>
    <scope>NUCLEOTIDE SEQUENCE [LARGE SCALE GENOMIC DNA]</scope>
    <source>
        <strain evidence="2">cv. DM1-3 516 R44</strain>
    </source>
</reference>
<organism evidence="1 2">
    <name type="scientific">Solanum tuberosum</name>
    <name type="common">Potato</name>
    <dbReference type="NCBI Taxonomy" id="4113"/>
    <lineage>
        <taxon>Eukaryota</taxon>
        <taxon>Viridiplantae</taxon>
        <taxon>Streptophyta</taxon>
        <taxon>Embryophyta</taxon>
        <taxon>Tracheophyta</taxon>
        <taxon>Spermatophyta</taxon>
        <taxon>Magnoliopsida</taxon>
        <taxon>eudicotyledons</taxon>
        <taxon>Gunneridae</taxon>
        <taxon>Pentapetalae</taxon>
        <taxon>asterids</taxon>
        <taxon>lamiids</taxon>
        <taxon>Solanales</taxon>
        <taxon>Solanaceae</taxon>
        <taxon>Solanoideae</taxon>
        <taxon>Solaneae</taxon>
        <taxon>Solanum</taxon>
    </lineage>
</organism>
<name>M1BY81_SOLTU</name>
<dbReference type="Proteomes" id="UP000011115">
    <property type="component" value="Unassembled WGS sequence"/>
</dbReference>
<dbReference type="HOGENOM" id="CLU_1707389_0_0_1"/>
<sequence>MNLQKMMVKVNLMKISMILEYFSQNDIGINLPNQFERDVSEVQNHDVHYFRTLDNEEDIFMSTCESEMEYCSVWSEDATKDLKKGIQGARHAQFGVPLLDLHLSNNLPSRLLPPSFQRVAANSQLPNVINKYQNDKVIRPENSGVLQLKCIPYP</sequence>